<evidence type="ECO:0000313" key="3">
    <source>
        <dbReference type="Proteomes" id="UP000521943"/>
    </source>
</evidence>
<name>A0A8H6LXT1_9AGAR</name>
<accession>A0A8H6LXT1</accession>
<evidence type="ECO:0000313" key="2">
    <source>
        <dbReference type="EMBL" id="KAF6744557.1"/>
    </source>
</evidence>
<proteinExistence type="predicted"/>
<organism evidence="2 3">
    <name type="scientific">Ephemerocybe angulata</name>
    <dbReference type="NCBI Taxonomy" id="980116"/>
    <lineage>
        <taxon>Eukaryota</taxon>
        <taxon>Fungi</taxon>
        <taxon>Dikarya</taxon>
        <taxon>Basidiomycota</taxon>
        <taxon>Agaricomycotina</taxon>
        <taxon>Agaricomycetes</taxon>
        <taxon>Agaricomycetidae</taxon>
        <taxon>Agaricales</taxon>
        <taxon>Agaricineae</taxon>
        <taxon>Psathyrellaceae</taxon>
        <taxon>Ephemerocybe</taxon>
    </lineage>
</organism>
<dbReference type="EMBL" id="JACGCI010000118">
    <property type="protein sequence ID" value="KAF6744557.1"/>
    <property type="molecule type" value="Genomic_DNA"/>
</dbReference>
<sequence>MRGRGGMELTMIGCRIVIRDVGQAVLEDDRPKRRRRPRTCQVEVAPSVVVYEVGIEAEVECGGDGGANGLRSGRENGERRGKRGGKILTDDNKPGCAGDGGELGGVAVGADKCASAKYLWNKRQRKISRVSRQHEGGTPVLRTVNITTPKQPITRGACWDLRTESLEHRNLTVMTAHNERRAPYVLGGLQRSMEATLPRRADEEEDVIATRSSGLVESASTDGDDDG</sequence>
<feature type="region of interest" description="Disordered" evidence="1">
    <location>
        <begin position="64"/>
        <end position="95"/>
    </location>
</feature>
<evidence type="ECO:0000256" key="1">
    <source>
        <dbReference type="SAM" id="MobiDB-lite"/>
    </source>
</evidence>
<protein>
    <submittedName>
        <fullName evidence="2">Uncharacterized protein</fullName>
    </submittedName>
</protein>
<comment type="caution">
    <text evidence="2">The sequence shown here is derived from an EMBL/GenBank/DDBJ whole genome shotgun (WGS) entry which is preliminary data.</text>
</comment>
<feature type="compositionally biased region" description="Polar residues" evidence="1">
    <location>
        <begin position="210"/>
        <end position="221"/>
    </location>
</feature>
<feature type="region of interest" description="Disordered" evidence="1">
    <location>
        <begin position="196"/>
        <end position="227"/>
    </location>
</feature>
<dbReference type="AlphaFoldDB" id="A0A8H6LXT1"/>
<reference evidence="2 3" key="1">
    <citation type="submission" date="2020-07" db="EMBL/GenBank/DDBJ databases">
        <title>Comparative genomics of pyrophilous fungi reveals a link between fire events and developmental genes.</title>
        <authorList>
            <consortium name="DOE Joint Genome Institute"/>
            <person name="Steindorff A.S."/>
            <person name="Carver A."/>
            <person name="Calhoun S."/>
            <person name="Stillman K."/>
            <person name="Liu H."/>
            <person name="Lipzen A."/>
            <person name="Pangilinan J."/>
            <person name="Labutti K."/>
            <person name="Bruns T.D."/>
            <person name="Grigoriev I.V."/>
        </authorList>
    </citation>
    <scope>NUCLEOTIDE SEQUENCE [LARGE SCALE GENOMIC DNA]</scope>
    <source>
        <strain evidence="2 3">CBS 144469</strain>
    </source>
</reference>
<dbReference type="Proteomes" id="UP000521943">
    <property type="component" value="Unassembled WGS sequence"/>
</dbReference>
<keyword evidence="3" id="KW-1185">Reference proteome</keyword>
<gene>
    <name evidence="2" type="ORF">DFP72DRAFT_857350</name>
</gene>